<sequence length="231" mass="26180">MSIPNSSNNGGQGTAKVGKIAEKIIEKEDHGEEFQRDFVLHIIPMCIIKRMNGDCFFTILKLLIDVNKISIYNWHACLLQCLNDIVVQWAQNQCRYFRGPPLNKAEKEFPREHGRGKTIDMIDYQEIIYESENELQTKVTHMAQENQAHNEPSASTHGSSLAPEQPCLECGSKREPQIVGPNDPIELSNNKISEMTEEDVCATLALPTGLFEDQVASIHKPTNEYTKLLRR</sequence>
<keyword evidence="3" id="KW-1185">Reference proteome</keyword>
<evidence type="ECO:0000313" key="3">
    <source>
        <dbReference type="Proteomes" id="UP001153076"/>
    </source>
</evidence>
<feature type="compositionally biased region" description="Polar residues" evidence="1">
    <location>
        <begin position="144"/>
        <end position="159"/>
    </location>
</feature>
<dbReference type="EMBL" id="JAKOGI010000369">
    <property type="protein sequence ID" value="KAJ8436041.1"/>
    <property type="molecule type" value="Genomic_DNA"/>
</dbReference>
<reference evidence="2" key="1">
    <citation type="submission" date="2022-04" db="EMBL/GenBank/DDBJ databases">
        <title>Carnegiea gigantea Genome sequencing and assembly v2.</title>
        <authorList>
            <person name="Copetti D."/>
            <person name="Sanderson M.J."/>
            <person name="Burquez A."/>
            <person name="Wojciechowski M.F."/>
        </authorList>
    </citation>
    <scope>NUCLEOTIDE SEQUENCE</scope>
    <source>
        <strain evidence="2">SGP5-SGP5p</strain>
        <tissue evidence="2">Aerial part</tissue>
    </source>
</reference>
<dbReference type="Proteomes" id="UP001153076">
    <property type="component" value="Unassembled WGS sequence"/>
</dbReference>
<accession>A0A9Q1K421</accession>
<name>A0A9Q1K421_9CARY</name>
<evidence type="ECO:0000256" key="1">
    <source>
        <dbReference type="SAM" id="MobiDB-lite"/>
    </source>
</evidence>
<proteinExistence type="predicted"/>
<evidence type="ECO:0000313" key="2">
    <source>
        <dbReference type="EMBL" id="KAJ8436041.1"/>
    </source>
</evidence>
<comment type="caution">
    <text evidence="2">The sequence shown here is derived from an EMBL/GenBank/DDBJ whole genome shotgun (WGS) entry which is preliminary data.</text>
</comment>
<dbReference type="OrthoDB" id="1001981at2759"/>
<feature type="region of interest" description="Disordered" evidence="1">
    <location>
        <begin position="144"/>
        <end position="166"/>
    </location>
</feature>
<protein>
    <submittedName>
        <fullName evidence="2">Uncharacterized protein</fullName>
    </submittedName>
</protein>
<dbReference type="AlphaFoldDB" id="A0A9Q1K421"/>
<organism evidence="2 3">
    <name type="scientific">Carnegiea gigantea</name>
    <dbReference type="NCBI Taxonomy" id="171969"/>
    <lineage>
        <taxon>Eukaryota</taxon>
        <taxon>Viridiplantae</taxon>
        <taxon>Streptophyta</taxon>
        <taxon>Embryophyta</taxon>
        <taxon>Tracheophyta</taxon>
        <taxon>Spermatophyta</taxon>
        <taxon>Magnoliopsida</taxon>
        <taxon>eudicotyledons</taxon>
        <taxon>Gunneridae</taxon>
        <taxon>Pentapetalae</taxon>
        <taxon>Caryophyllales</taxon>
        <taxon>Cactineae</taxon>
        <taxon>Cactaceae</taxon>
        <taxon>Cactoideae</taxon>
        <taxon>Echinocereeae</taxon>
        <taxon>Carnegiea</taxon>
    </lineage>
</organism>
<gene>
    <name evidence="2" type="ORF">Cgig2_017509</name>
</gene>